<keyword evidence="4 7" id="KW-0812">Transmembrane</keyword>
<gene>
    <name evidence="8" type="ORF">SDC9_149924</name>
</gene>
<evidence type="ECO:0000256" key="5">
    <source>
        <dbReference type="ARBA" id="ARBA00022989"/>
    </source>
</evidence>
<evidence type="ECO:0000256" key="4">
    <source>
        <dbReference type="ARBA" id="ARBA00022692"/>
    </source>
</evidence>
<accession>A0A645EL22</accession>
<keyword evidence="3" id="KW-1003">Cell membrane</keyword>
<dbReference type="PANTHER" id="PTHR30330">
    <property type="entry name" value="AGSS FAMILY TRANSPORTER, SODIUM-ALANINE"/>
    <property type="match status" value="1"/>
</dbReference>
<comment type="subcellular location">
    <subcellularLocation>
        <location evidence="1">Cell membrane</location>
        <topology evidence="1">Multi-pass membrane protein</topology>
    </subcellularLocation>
</comment>
<keyword evidence="6 7" id="KW-0472">Membrane</keyword>
<evidence type="ECO:0008006" key="9">
    <source>
        <dbReference type="Google" id="ProtNLM"/>
    </source>
</evidence>
<comment type="caution">
    <text evidence="8">The sequence shown here is derived from an EMBL/GenBank/DDBJ whole genome shotgun (WGS) entry which is preliminary data.</text>
</comment>
<organism evidence="8">
    <name type="scientific">bioreactor metagenome</name>
    <dbReference type="NCBI Taxonomy" id="1076179"/>
    <lineage>
        <taxon>unclassified sequences</taxon>
        <taxon>metagenomes</taxon>
        <taxon>ecological metagenomes</taxon>
    </lineage>
</organism>
<dbReference type="Pfam" id="PF01235">
    <property type="entry name" value="Na_Ala_symp"/>
    <property type="match status" value="1"/>
</dbReference>
<proteinExistence type="predicted"/>
<dbReference type="GO" id="GO:0005886">
    <property type="term" value="C:plasma membrane"/>
    <property type="evidence" value="ECO:0007669"/>
    <property type="project" value="UniProtKB-SubCell"/>
</dbReference>
<evidence type="ECO:0000256" key="3">
    <source>
        <dbReference type="ARBA" id="ARBA00022475"/>
    </source>
</evidence>
<sequence>MTGLVLVNTGVWNQGLNGGELTKAAFALIPVVGPIVLTVGLLTFVFSTILGWSYYAEKAIEYLFGKKAIIPYRVVYVIMVFVGSVFSLDLVWNLSDLANGLMAIPNLICLLALSGVIVNETKKYLWDDNLEEIDKELNSN</sequence>
<dbReference type="PRINTS" id="PR00175">
    <property type="entry name" value="NAALASMPORT"/>
</dbReference>
<protein>
    <recommendedName>
        <fullName evidence="9">Amino-acid carrier protein AlsT</fullName>
    </recommendedName>
</protein>
<dbReference type="GO" id="GO:0005283">
    <property type="term" value="F:amino acid:sodium symporter activity"/>
    <property type="evidence" value="ECO:0007669"/>
    <property type="project" value="InterPro"/>
</dbReference>
<dbReference type="AlphaFoldDB" id="A0A645EL22"/>
<keyword evidence="2" id="KW-0813">Transport</keyword>
<dbReference type="EMBL" id="VSSQ01048655">
    <property type="protein sequence ID" value="MPN02708.1"/>
    <property type="molecule type" value="Genomic_DNA"/>
</dbReference>
<reference evidence="8" key="1">
    <citation type="submission" date="2019-08" db="EMBL/GenBank/DDBJ databases">
        <authorList>
            <person name="Kucharzyk K."/>
            <person name="Murdoch R.W."/>
            <person name="Higgins S."/>
            <person name="Loffler F."/>
        </authorList>
    </citation>
    <scope>NUCLEOTIDE SEQUENCE</scope>
</reference>
<keyword evidence="5 7" id="KW-1133">Transmembrane helix</keyword>
<feature type="transmembrane region" description="Helical" evidence="7">
    <location>
        <begin position="100"/>
        <end position="118"/>
    </location>
</feature>
<evidence type="ECO:0000256" key="7">
    <source>
        <dbReference type="SAM" id="Phobius"/>
    </source>
</evidence>
<evidence type="ECO:0000256" key="1">
    <source>
        <dbReference type="ARBA" id="ARBA00004651"/>
    </source>
</evidence>
<feature type="transmembrane region" description="Helical" evidence="7">
    <location>
        <begin position="25"/>
        <end position="53"/>
    </location>
</feature>
<dbReference type="InterPro" id="IPR001463">
    <property type="entry name" value="Na/Ala_symport"/>
</dbReference>
<feature type="transmembrane region" description="Helical" evidence="7">
    <location>
        <begin position="74"/>
        <end position="94"/>
    </location>
</feature>
<dbReference type="PANTHER" id="PTHR30330:SF3">
    <property type="entry name" value="TRANSCRIPTIONAL REGULATOR, LRP FAMILY"/>
    <property type="match status" value="1"/>
</dbReference>
<evidence type="ECO:0000256" key="2">
    <source>
        <dbReference type="ARBA" id="ARBA00022448"/>
    </source>
</evidence>
<evidence type="ECO:0000256" key="6">
    <source>
        <dbReference type="ARBA" id="ARBA00023136"/>
    </source>
</evidence>
<name>A0A645EL22_9ZZZZ</name>
<evidence type="ECO:0000313" key="8">
    <source>
        <dbReference type="EMBL" id="MPN02708.1"/>
    </source>
</evidence>